<accession>A0ACA9LI55</accession>
<evidence type="ECO:0000313" key="2">
    <source>
        <dbReference type="Proteomes" id="UP000789366"/>
    </source>
</evidence>
<name>A0ACA9LI55_9GLOM</name>
<dbReference type="EMBL" id="CAJVPW010003843">
    <property type="protein sequence ID" value="CAG8530509.1"/>
    <property type="molecule type" value="Genomic_DNA"/>
</dbReference>
<proteinExistence type="predicted"/>
<sequence>MNQIDSNARQYVYSEFPQHYVWNKTTKKWTKRYQGDVIGRVYTIDPSNRECYYLRILLNNVKGPTSFIDLRTVNNHIYATFKESALKRKLIEPEKMYHKTMQEAIQYKMPSALRQLFVTILLFGEPNNVRSLWDNNFNAMSEDFVRKGIPDNYLRVNAVLLQISNLLEQHHKSLNEYDLPLLISPDDNSLNELSRLILNELNIPITNDDLEKIELLNESQKVIFDTVINRIEKNQQAIIFVDGPAGENMRIEDNPENNNFKNFLLRIGNGTEPTVNNDMIKIPENMAIRWHNDESLQTLIEEIYPSISFYSSNTSYFTDAC</sequence>
<keyword evidence="2" id="KW-1185">Reference proteome</keyword>
<feature type="non-terminal residue" evidence="1">
    <location>
        <position position="321"/>
    </location>
</feature>
<comment type="caution">
    <text evidence="1">The sequence shown here is derived from an EMBL/GenBank/DDBJ whole genome shotgun (WGS) entry which is preliminary data.</text>
</comment>
<reference evidence="1" key="1">
    <citation type="submission" date="2021-06" db="EMBL/GenBank/DDBJ databases">
        <authorList>
            <person name="Kallberg Y."/>
            <person name="Tangrot J."/>
            <person name="Rosling A."/>
        </authorList>
    </citation>
    <scope>NUCLEOTIDE SEQUENCE</scope>
    <source>
        <strain evidence="1">28 12/20/2015</strain>
    </source>
</reference>
<evidence type="ECO:0000313" key="1">
    <source>
        <dbReference type="EMBL" id="CAG8530509.1"/>
    </source>
</evidence>
<protein>
    <submittedName>
        <fullName evidence="1">5100_t:CDS:1</fullName>
    </submittedName>
</protein>
<dbReference type="Proteomes" id="UP000789366">
    <property type="component" value="Unassembled WGS sequence"/>
</dbReference>
<organism evidence="1 2">
    <name type="scientific">Cetraspora pellucida</name>
    <dbReference type="NCBI Taxonomy" id="1433469"/>
    <lineage>
        <taxon>Eukaryota</taxon>
        <taxon>Fungi</taxon>
        <taxon>Fungi incertae sedis</taxon>
        <taxon>Mucoromycota</taxon>
        <taxon>Glomeromycotina</taxon>
        <taxon>Glomeromycetes</taxon>
        <taxon>Diversisporales</taxon>
        <taxon>Gigasporaceae</taxon>
        <taxon>Cetraspora</taxon>
    </lineage>
</organism>
<gene>
    <name evidence="1" type="ORF">SPELUC_LOCUS4343</name>
</gene>